<evidence type="ECO:0000256" key="3">
    <source>
        <dbReference type="ARBA" id="ARBA00023002"/>
    </source>
</evidence>
<dbReference type="SUPFAM" id="SSF51430">
    <property type="entry name" value="NAD(P)-linked oxidoreductase"/>
    <property type="match status" value="1"/>
</dbReference>
<feature type="domain" description="NADP-dependent oxidoreductase" evidence="4">
    <location>
        <begin position="12"/>
        <end position="258"/>
    </location>
</feature>
<gene>
    <name evidence="5" type="ORF">EIK79_13025</name>
</gene>
<dbReference type="PRINTS" id="PR00069">
    <property type="entry name" value="ALDKETRDTASE"/>
</dbReference>
<comment type="caution">
    <text evidence="5">The sequence shown here is derived from an EMBL/GenBank/DDBJ whole genome shotgun (WGS) entry which is preliminary data.</text>
</comment>
<dbReference type="GO" id="GO:0016616">
    <property type="term" value="F:oxidoreductase activity, acting on the CH-OH group of donors, NAD or NADP as acceptor"/>
    <property type="evidence" value="ECO:0007669"/>
    <property type="project" value="UniProtKB-ARBA"/>
</dbReference>
<evidence type="ECO:0000256" key="2">
    <source>
        <dbReference type="ARBA" id="ARBA00022857"/>
    </source>
</evidence>
<evidence type="ECO:0000313" key="5">
    <source>
        <dbReference type="EMBL" id="RRJ29553.1"/>
    </source>
</evidence>
<keyword evidence="2" id="KW-0521">NADP</keyword>
<proteinExistence type="inferred from homology"/>
<dbReference type="PROSITE" id="PS00062">
    <property type="entry name" value="ALDOKETO_REDUCTASE_2"/>
    <property type="match status" value="1"/>
</dbReference>
<organism evidence="5 6">
    <name type="scientific">Halocatena pleomorpha</name>
    <dbReference type="NCBI Taxonomy" id="1785090"/>
    <lineage>
        <taxon>Archaea</taxon>
        <taxon>Methanobacteriati</taxon>
        <taxon>Methanobacteriota</taxon>
        <taxon>Stenosarchaea group</taxon>
        <taxon>Halobacteria</taxon>
        <taxon>Halobacteriales</taxon>
        <taxon>Natronomonadaceae</taxon>
        <taxon>Halocatena</taxon>
    </lineage>
</organism>
<dbReference type="InterPro" id="IPR018170">
    <property type="entry name" value="Aldo/ket_reductase_CS"/>
</dbReference>
<dbReference type="PANTHER" id="PTHR43827">
    <property type="entry name" value="2,5-DIKETO-D-GLUCONIC ACID REDUCTASE"/>
    <property type="match status" value="1"/>
</dbReference>
<evidence type="ECO:0000313" key="6">
    <source>
        <dbReference type="Proteomes" id="UP000282322"/>
    </source>
</evidence>
<name>A0A3P3RAU7_9EURY</name>
<dbReference type="PIRSF" id="PIRSF000097">
    <property type="entry name" value="AKR"/>
    <property type="match status" value="1"/>
</dbReference>
<dbReference type="PROSITE" id="PS00798">
    <property type="entry name" value="ALDOKETO_REDUCTASE_1"/>
    <property type="match status" value="1"/>
</dbReference>
<dbReference type="InterPro" id="IPR036812">
    <property type="entry name" value="NAD(P)_OxRdtase_dom_sf"/>
</dbReference>
<dbReference type="AlphaFoldDB" id="A0A3P3RAU7"/>
<keyword evidence="3" id="KW-0560">Oxidoreductase</keyword>
<comment type="similarity">
    <text evidence="1">Belongs to the aldo/keto reductase family.</text>
</comment>
<dbReference type="PANTHER" id="PTHR43827:SF3">
    <property type="entry name" value="NADP-DEPENDENT OXIDOREDUCTASE DOMAIN-CONTAINING PROTEIN"/>
    <property type="match status" value="1"/>
</dbReference>
<evidence type="ECO:0000256" key="1">
    <source>
        <dbReference type="ARBA" id="ARBA00007905"/>
    </source>
</evidence>
<reference evidence="5 6" key="1">
    <citation type="submission" date="2018-11" db="EMBL/GenBank/DDBJ databases">
        <title>Taxonoimc description of Halomarina strain SPP-AMP-1.</title>
        <authorList>
            <person name="Pal Y."/>
            <person name="Srinivasana K."/>
            <person name="Verma A."/>
            <person name="Kumar P."/>
        </authorList>
    </citation>
    <scope>NUCLEOTIDE SEQUENCE [LARGE SCALE GENOMIC DNA]</scope>
    <source>
        <strain evidence="5 6">SPP-AMP-1</strain>
    </source>
</reference>
<dbReference type="RefSeq" id="WP_124955542.1">
    <property type="nucleotide sequence ID" value="NZ_RRCH01000028.1"/>
</dbReference>
<protein>
    <submittedName>
        <fullName evidence="5">Aldo/keto reductase</fullName>
    </submittedName>
</protein>
<sequence>MPANDFPQFGLGTYSDDNKDYWAGIVESALEVGYRHIDTAQIYDNEEYVGEGLKNASVSREDIFVSTKTVHVDVPGPSPDTEDILAAANGCLERLGLDYVDMLYVHWPVGVYDHETVLPAYDRLYEEGTIRHVGLSNFTPELLDEAQEILSAPVFAHQVEMHPLLQQEELHRYAYEHDHWLVAYSPLAQGEIFNVPEIQEIADKHGVSPAQVSLAWLLSKENVAVIPRTMNEDHLQSNVEAQDLELDADDITTIDAIEREKRCIDPDHGPWNK</sequence>
<dbReference type="Pfam" id="PF00248">
    <property type="entry name" value="Aldo_ket_red"/>
    <property type="match status" value="1"/>
</dbReference>
<keyword evidence="6" id="KW-1185">Reference proteome</keyword>
<dbReference type="Proteomes" id="UP000282322">
    <property type="component" value="Unassembled WGS sequence"/>
</dbReference>
<dbReference type="EMBL" id="RRCH01000028">
    <property type="protein sequence ID" value="RRJ29553.1"/>
    <property type="molecule type" value="Genomic_DNA"/>
</dbReference>
<dbReference type="Gene3D" id="3.20.20.100">
    <property type="entry name" value="NADP-dependent oxidoreductase domain"/>
    <property type="match status" value="1"/>
</dbReference>
<accession>A0A3P3RAU7</accession>
<dbReference type="OrthoDB" id="275427at2157"/>
<evidence type="ECO:0000259" key="4">
    <source>
        <dbReference type="Pfam" id="PF00248"/>
    </source>
</evidence>
<dbReference type="InterPro" id="IPR020471">
    <property type="entry name" value="AKR"/>
</dbReference>
<dbReference type="InterPro" id="IPR023210">
    <property type="entry name" value="NADP_OxRdtase_dom"/>
</dbReference>